<reference evidence="11 12" key="1">
    <citation type="submission" date="2020-06" db="EMBL/GenBank/DDBJ databases">
        <title>WGS assembly of Ceratodon purpureus strain R40.</title>
        <authorList>
            <person name="Carey S.B."/>
            <person name="Jenkins J."/>
            <person name="Shu S."/>
            <person name="Lovell J.T."/>
            <person name="Sreedasyam A."/>
            <person name="Maumus F."/>
            <person name="Tiley G.P."/>
            <person name="Fernandez-Pozo N."/>
            <person name="Barry K."/>
            <person name="Chen C."/>
            <person name="Wang M."/>
            <person name="Lipzen A."/>
            <person name="Daum C."/>
            <person name="Saski C.A."/>
            <person name="Payton A.C."/>
            <person name="Mcbreen J.C."/>
            <person name="Conrad R.E."/>
            <person name="Kollar L.M."/>
            <person name="Olsson S."/>
            <person name="Huttunen S."/>
            <person name="Landis J.B."/>
            <person name="Wickett N.J."/>
            <person name="Johnson M.G."/>
            <person name="Rensing S.A."/>
            <person name="Grimwood J."/>
            <person name="Schmutz J."/>
            <person name="Mcdaniel S.F."/>
        </authorList>
    </citation>
    <scope>NUCLEOTIDE SEQUENCE [LARGE SCALE GENOMIC DNA]</scope>
    <source>
        <strain evidence="11 12">R40</strain>
    </source>
</reference>
<dbReference type="Proteomes" id="UP000822688">
    <property type="component" value="Chromosome 6"/>
</dbReference>
<dbReference type="PROSITE" id="PS50234">
    <property type="entry name" value="VWFA"/>
    <property type="match status" value="1"/>
</dbReference>
<keyword evidence="1" id="KW-0808">Transferase</keyword>
<dbReference type="InterPro" id="IPR017441">
    <property type="entry name" value="Protein_kinase_ATP_BS"/>
</dbReference>
<evidence type="ECO:0000256" key="3">
    <source>
        <dbReference type="ARBA" id="ARBA00022777"/>
    </source>
</evidence>
<keyword evidence="7" id="KW-0472">Membrane</keyword>
<dbReference type="InterPro" id="IPR036465">
    <property type="entry name" value="vWFA_dom_sf"/>
</dbReference>
<keyword evidence="3" id="KW-0418">Kinase</keyword>
<dbReference type="FunFam" id="3.30.200.20:FF:000421">
    <property type="entry name" value="Serine/threonine-protein kinase receptor"/>
    <property type="match status" value="1"/>
</dbReference>
<dbReference type="AlphaFoldDB" id="A0A8T0HEF6"/>
<dbReference type="PANTHER" id="PTHR47973">
    <property type="entry name" value="CYSTEINE-RICH RECEPTOR-LIKE PROTEIN KINASE 3"/>
    <property type="match status" value="1"/>
</dbReference>
<evidence type="ECO:0008006" key="13">
    <source>
        <dbReference type="Google" id="ProtNLM"/>
    </source>
</evidence>
<evidence type="ECO:0000259" key="9">
    <source>
        <dbReference type="PROSITE" id="PS50011"/>
    </source>
</evidence>
<organism evidence="11 12">
    <name type="scientific">Ceratodon purpureus</name>
    <name type="common">Fire moss</name>
    <name type="synonym">Dicranum purpureum</name>
    <dbReference type="NCBI Taxonomy" id="3225"/>
    <lineage>
        <taxon>Eukaryota</taxon>
        <taxon>Viridiplantae</taxon>
        <taxon>Streptophyta</taxon>
        <taxon>Embryophyta</taxon>
        <taxon>Bryophyta</taxon>
        <taxon>Bryophytina</taxon>
        <taxon>Bryopsida</taxon>
        <taxon>Dicranidae</taxon>
        <taxon>Pseudoditrichales</taxon>
        <taxon>Ditrichaceae</taxon>
        <taxon>Ceratodon</taxon>
    </lineage>
</organism>
<feature type="region of interest" description="Disordered" evidence="6">
    <location>
        <begin position="908"/>
        <end position="931"/>
    </location>
</feature>
<protein>
    <recommendedName>
        <fullName evidence="13">Protein kinase domain-containing protein</fullName>
    </recommendedName>
</protein>
<dbReference type="InterPro" id="IPR008271">
    <property type="entry name" value="Ser/Thr_kinase_AS"/>
</dbReference>
<feature type="signal peptide" evidence="8">
    <location>
        <begin position="1"/>
        <end position="25"/>
    </location>
</feature>
<dbReference type="Gene3D" id="1.10.510.10">
    <property type="entry name" value="Transferase(Phosphotransferase) domain 1"/>
    <property type="match status" value="1"/>
</dbReference>
<evidence type="ECO:0000256" key="6">
    <source>
        <dbReference type="SAM" id="MobiDB-lite"/>
    </source>
</evidence>
<keyword evidence="7" id="KW-0812">Transmembrane</keyword>
<name>A0A8T0HEF6_CERPU</name>
<dbReference type="Pfam" id="PF00069">
    <property type="entry name" value="Pkinase"/>
    <property type="match status" value="1"/>
</dbReference>
<dbReference type="SMART" id="SM00220">
    <property type="entry name" value="S_TKc"/>
    <property type="match status" value="1"/>
</dbReference>
<keyword evidence="7" id="KW-1133">Transmembrane helix</keyword>
<gene>
    <name evidence="11" type="ORF">KC19_6G128600</name>
</gene>
<comment type="caution">
    <text evidence="11">The sequence shown here is derived from an EMBL/GenBank/DDBJ whole genome shotgun (WGS) entry which is preliminary data.</text>
</comment>
<accession>A0A8T0HEF6</accession>
<dbReference type="SMART" id="SM00327">
    <property type="entry name" value="VWA"/>
    <property type="match status" value="1"/>
</dbReference>
<dbReference type="GO" id="GO:0005524">
    <property type="term" value="F:ATP binding"/>
    <property type="evidence" value="ECO:0007669"/>
    <property type="project" value="UniProtKB-UniRule"/>
</dbReference>
<keyword evidence="4 5" id="KW-0067">ATP-binding</keyword>
<evidence type="ECO:0000256" key="4">
    <source>
        <dbReference type="ARBA" id="ARBA00022840"/>
    </source>
</evidence>
<evidence type="ECO:0000256" key="7">
    <source>
        <dbReference type="SAM" id="Phobius"/>
    </source>
</evidence>
<evidence type="ECO:0000313" key="12">
    <source>
        <dbReference type="Proteomes" id="UP000822688"/>
    </source>
</evidence>
<evidence type="ECO:0000256" key="5">
    <source>
        <dbReference type="PROSITE-ProRule" id="PRU10141"/>
    </source>
</evidence>
<dbReference type="Gene3D" id="3.40.50.410">
    <property type="entry name" value="von Willebrand factor, type A domain"/>
    <property type="match status" value="1"/>
</dbReference>
<dbReference type="PROSITE" id="PS00107">
    <property type="entry name" value="PROTEIN_KINASE_ATP"/>
    <property type="match status" value="1"/>
</dbReference>
<dbReference type="PROSITE" id="PS00108">
    <property type="entry name" value="PROTEIN_KINASE_ST"/>
    <property type="match status" value="1"/>
</dbReference>
<sequence length="931" mass="103509">MDSLDLRLLLLMLVLASSWILLADSLTLQEFDIKEKNVLRLGQDALHLASDTEECGLSLCVDNCARHACSATHNDNFLCANTLRGVQDCETLNPNKTCSQLFLNFGKNGFVRVPPPFYNFSNSNLRPEIKRAICSQSNLQFTASSKINLTFWNYFGSAEGVWRSYPGRVADPKTGCITYDPRKRPWYILATAVVKDLVVLIDTGQQSADNFYLSVNIASELFDTIRVNDSVNVVAFDAANAVLRQPNSLLIDSNNSKALRTTFGVADLTNSANGFSNLTLALNTALSTVKPTSKLKIFVVLTDGYFSKSSTFNQDPALQSVIAALKANNVIVFFFSIGPGEADNPADPLISLRNMSCVMNSSVSYVSQLDAQWNPLWAIRPYFDYQAQLRFVPNKTFWTDTYTDFDGLGEVSTVTYPVFQNGILYGVAGIDVFINASDEKIIHDRAVDPNVPATALKCEVKNVNLSQCTKPVDSSLEPLCPQDVYLNENPEEVYKKLLCCDTCAVKEVHKKNLLPIYLAVVGTSVVVIILVLVILVLASKYRAARKYVREIQEDFAKASISTHLFTYRELKKATRNFHKDNKLGEGGFGEVFLGKIRDGSQVAVKKLSDDSKQGKPQFLAEVMIISKVQHRNLVKLRGCCVEGHHRLLVYEYLENKSLRETLLGTPEQLIQMDWPTRFNIAVGTARGLAYLHDEIAPRIIHRDIKASNILLDANLEAKISDFGLAKLCPDEQTHLTTAIAGTLGYMAPEMTRGQLTEKVDVFAYGVLLMEIVTGRVTMSVTEYGTPFCLIDEMRDLYRKSHESGKEEHLLRLADRNLHHAYDKDEVIKVVKIALLCANDVANYRPPITQVVSMLLGTQTIPEYLLKSLLQSLQSSPSISNIEMWDDNDFSNISPAHAGRLNLSHGISGNTSTSRIEADPISRISPVDMEGR</sequence>
<evidence type="ECO:0000259" key="10">
    <source>
        <dbReference type="PROSITE" id="PS50234"/>
    </source>
</evidence>
<keyword evidence="8" id="KW-0732">Signal</keyword>
<keyword evidence="2 5" id="KW-0547">Nucleotide-binding</keyword>
<dbReference type="InterPro" id="IPR052059">
    <property type="entry name" value="CR_Ser/Thr_kinase"/>
</dbReference>
<feature type="chain" id="PRO_5035808472" description="Protein kinase domain-containing protein" evidence="8">
    <location>
        <begin position="26"/>
        <end position="931"/>
    </location>
</feature>
<proteinExistence type="predicted"/>
<evidence type="ECO:0000256" key="8">
    <source>
        <dbReference type="SAM" id="SignalP"/>
    </source>
</evidence>
<evidence type="ECO:0000313" key="11">
    <source>
        <dbReference type="EMBL" id="KAG0569963.1"/>
    </source>
</evidence>
<dbReference type="SUPFAM" id="SSF56112">
    <property type="entry name" value="Protein kinase-like (PK-like)"/>
    <property type="match status" value="1"/>
</dbReference>
<dbReference type="Gene3D" id="3.30.450.20">
    <property type="entry name" value="PAS domain"/>
    <property type="match status" value="1"/>
</dbReference>
<dbReference type="GO" id="GO:0004672">
    <property type="term" value="F:protein kinase activity"/>
    <property type="evidence" value="ECO:0007669"/>
    <property type="project" value="InterPro"/>
</dbReference>
<dbReference type="InterPro" id="IPR011009">
    <property type="entry name" value="Kinase-like_dom_sf"/>
</dbReference>
<dbReference type="CDD" id="cd14066">
    <property type="entry name" value="STKc_IRAK"/>
    <property type="match status" value="1"/>
</dbReference>
<dbReference type="SUPFAM" id="SSF53300">
    <property type="entry name" value="vWA-like"/>
    <property type="match status" value="1"/>
</dbReference>
<dbReference type="CDD" id="cd00198">
    <property type="entry name" value="vWFA"/>
    <property type="match status" value="1"/>
</dbReference>
<dbReference type="InterPro" id="IPR000719">
    <property type="entry name" value="Prot_kinase_dom"/>
</dbReference>
<evidence type="ECO:0000256" key="2">
    <source>
        <dbReference type="ARBA" id="ARBA00022741"/>
    </source>
</evidence>
<feature type="domain" description="Protein kinase" evidence="9">
    <location>
        <begin position="577"/>
        <end position="864"/>
    </location>
</feature>
<dbReference type="Pfam" id="PF00092">
    <property type="entry name" value="VWA"/>
    <property type="match status" value="1"/>
</dbReference>
<feature type="domain" description="VWFA" evidence="10">
    <location>
        <begin position="196"/>
        <end position="356"/>
    </location>
</feature>
<keyword evidence="12" id="KW-1185">Reference proteome</keyword>
<dbReference type="Gene3D" id="3.30.200.20">
    <property type="entry name" value="Phosphorylase Kinase, domain 1"/>
    <property type="match status" value="1"/>
</dbReference>
<dbReference type="FunFam" id="1.10.510.10:FF:000384">
    <property type="entry name" value="G-type lectin S-receptor-like serine/threonine-protein kinase"/>
    <property type="match status" value="1"/>
</dbReference>
<dbReference type="PROSITE" id="PS50011">
    <property type="entry name" value="PROTEIN_KINASE_DOM"/>
    <property type="match status" value="1"/>
</dbReference>
<feature type="binding site" evidence="5">
    <location>
        <position position="606"/>
    </location>
    <ligand>
        <name>ATP</name>
        <dbReference type="ChEBI" id="CHEBI:30616"/>
    </ligand>
</feature>
<dbReference type="EMBL" id="CM026427">
    <property type="protein sequence ID" value="KAG0569963.1"/>
    <property type="molecule type" value="Genomic_DNA"/>
</dbReference>
<feature type="transmembrane region" description="Helical" evidence="7">
    <location>
        <begin position="516"/>
        <end position="538"/>
    </location>
</feature>
<dbReference type="InterPro" id="IPR002035">
    <property type="entry name" value="VWF_A"/>
</dbReference>
<evidence type="ECO:0000256" key="1">
    <source>
        <dbReference type="ARBA" id="ARBA00022679"/>
    </source>
</evidence>